<reference evidence="6 7" key="1">
    <citation type="submission" date="2016-10" db="EMBL/GenBank/DDBJ databases">
        <authorList>
            <person name="de Groot N.N."/>
        </authorList>
    </citation>
    <scope>NUCLEOTIDE SEQUENCE [LARGE SCALE GENOMIC DNA]</scope>
    <source>
        <strain evidence="6">1</strain>
    </source>
</reference>
<dbReference type="PANTHER" id="PTHR44757">
    <property type="entry name" value="DIGUANYLATE CYCLASE DGCP"/>
    <property type="match status" value="1"/>
</dbReference>
<dbReference type="SMART" id="SM00091">
    <property type="entry name" value="PAS"/>
    <property type="match status" value="1"/>
</dbReference>
<dbReference type="PROSITE" id="PS50112">
    <property type="entry name" value="PAS"/>
    <property type="match status" value="1"/>
</dbReference>
<dbReference type="PROSITE" id="PS50883">
    <property type="entry name" value="EAL"/>
    <property type="match status" value="1"/>
</dbReference>
<proteinExistence type="predicted"/>
<dbReference type="CDD" id="cd01948">
    <property type="entry name" value="EAL"/>
    <property type="match status" value="1"/>
</dbReference>
<dbReference type="EMBL" id="FMWO01000030">
    <property type="protein sequence ID" value="SCZ84626.1"/>
    <property type="molecule type" value="Genomic_DNA"/>
</dbReference>
<feature type="domain" description="PAC" evidence="3">
    <location>
        <begin position="447"/>
        <end position="503"/>
    </location>
</feature>
<name>A0A1G5SBS8_9PROT</name>
<dbReference type="Pfam" id="PF00989">
    <property type="entry name" value="PAS"/>
    <property type="match status" value="1"/>
</dbReference>
<evidence type="ECO:0000313" key="7">
    <source>
        <dbReference type="Proteomes" id="UP000198729"/>
    </source>
</evidence>
<keyword evidence="1" id="KW-0812">Transmembrane</keyword>
<feature type="domain" description="EAL" evidence="4">
    <location>
        <begin position="679"/>
        <end position="933"/>
    </location>
</feature>
<dbReference type="Gene3D" id="3.30.70.270">
    <property type="match status" value="1"/>
</dbReference>
<evidence type="ECO:0000259" key="3">
    <source>
        <dbReference type="PROSITE" id="PS50113"/>
    </source>
</evidence>
<dbReference type="InterPro" id="IPR000014">
    <property type="entry name" value="PAS"/>
</dbReference>
<dbReference type="PROSITE" id="PS50113">
    <property type="entry name" value="PAC"/>
    <property type="match status" value="1"/>
</dbReference>
<evidence type="ECO:0000256" key="1">
    <source>
        <dbReference type="SAM" id="Phobius"/>
    </source>
</evidence>
<dbReference type="InterPro" id="IPR013767">
    <property type="entry name" value="PAS_fold"/>
</dbReference>
<evidence type="ECO:0000259" key="5">
    <source>
        <dbReference type="PROSITE" id="PS50887"/>
    </source>
</evidence>
<dbReference type="Gene3D" id="3.20.20.450">
    <property type="entry name" value="EAL domain"/>
    <property type="match status" value="1"/>
</dbReference>
<dbReference type="CDD" id="cd01949">
    <property type="entry name" value="GGDEF"/>
    <property type="match status" value="1"/>
</dbReference>
<dbReference type="SUPFAM" id="SSF55785">
    <property type="entry name" value="PYP-like sensor domain (PAS domain)"/>
    <property type="match status" value="1"/>
</dbReference>
<dbReference type="SMART" id="SM00052">
    <property type="entry name" value="EAL"/>
    <property type="match status" value="1"/>
</dbReference>
<gene>
    <name evidence="6" type="ORF">NSMM_240010</name>
</gene>
<dbReference type="InterPro" id="IPR043128">
    <property type="entry name" value="Rev_trsase/Diguanyl_cyclase"/>
</dbReference>
<protein>
    <submittedName>
        <fullName evidence="6">Diguanylate cyclase/phosphodiesterase with PAS/PAC and Chase sensor(S)</fullName>
    </submittedName>
</protein>
<dbReference type="AlphaFoldDB" id="A0A1G5SBS8"/>
<feature type="domain" description="PAS" evidence="2">
    <location>
        <begin position="381"/>
        <end position="421"/>
    </location>
</feature>
<dbReference type="InterPro" id="IPR001633">
    <property type="entry name" value="EAL_dom"/>
</dbReference>
<accession>A0A1G5SBS8</accession>
<evidence type="ECO:0000259" key="4">
    <source>
        <dbReference type="PROSITE" id="PS50883"/>
    </source>
</evidence>
<dbReference type="InterPro" id="IPR000160">
    <property type="entry name" value="GGDEF_dom"/>
</dbReference>
<dbReference type="SUPFAM" id="SSF141868">
    <property type="entry name" value="EAL domain-like"/>
    <property type="match status" value="1"/>
</dbReference>
<dbReference type="InterPro" id="IPR035919">
    <property type="entry name" value="EAL_sf"/>
</dbReference>
<dbReference type="Gene3D" id="3.30.450.20">
    <property type="entry name" value="PAS domain"/>
    <property type="match status" value="1"/>
</dbReference>
<dbReference type="SMART" id="SM00267">
    <property type="entry name" value="GGDEF"/>
    <property type="match status" value="1"/>
</dbReference>
<keyword evidence="7" id="KW-1185">Reference proteome</keyword>
<evidence type="ECO:0000259" key="2">
    <source>
        <dbReference type="PROSITE" id="PS50112"/>
    </source>
</evidence>
<dbReference type="Proteomes" id="UP000198729">
    <property type="component" value="Unassembled WGS sequence"/>
</dbReference>
<dbReference type="PANTHER" id="PTHR44757:SF2">
    <property type="entry name" value="BIOFILM ARCHITECTURE MAINTENANCE PROTEIN MBAA"/>
    <property type="match status" value="1"/>
</dbReference>
<feature type="transmembrane region" description="Helical" evidence="1">
    <location>
        <begin position="319"/>
        <end position="336"/>
    </location>
</feature>
<organism evidence="6 7">
    <name type="scientific">Nitrosomonas mobilis</name>
    <dbReference type="NCBI Taxonomy" id="51642"/>
    <lineage>
        <taxon>Bacteria</taxon>
        <taxon>Pseudomonadati</taxon>
        <taxon>Pseudomonadota</taxon>
        <taxon>Betaproteobacteria</taxon>
        <taxon>Nitrosomonadales</taxon>
        <taxon>Nitrosomonadaceae</taxon>
        <taxon>Nitrosomonas</taxon>
    </lineage>
</organism>
<dbReference type="PROSITE" id="PS50887">
    <property type="entry name" value="GGDEF"/>
    <property type="match status" value="1"/>
</dbReference>
<dbReference type="InterPro" id="IPR007890">
    <property type="entry name" value="CHASE2"/>
</dbReference>
<dbReference type="STRING" id="51642.NSMM_240010"/>
<dbReference type="CDD" id="cd00130">
    <property type="entry name" value="PAS"/>
    <property type="match status" value="1"/>
</dbReference>
<dbReference type="NCBIfam" id="TIGR00229">
    <property type="entry name" value="sensory_box"/>
    <property type="match status" value="1"/>
</dbReference>
<dbReference type="GO" id="GO:0006355">
    <property type="term" value="P:regulation of DNA-templated transcription"/>
    <property type="evidence" value="ECO:0007669"/>
    <property type="project" value="InterPro"/>
</dbReference>
<feature type="domain" description="GGDEF" evidence="5">
    <location>
        <begin position="535"/>
        <end position="669"/>
    </location>
</feature>
<sequence length="937" mass="103742">MVWRALLLLAIVWLLSFSETLQRLDWAFYDTYISLQKTVPDKEIAIVAIDERSLQAFGHWPWSREIHAELINRLAQTGNNIILLDVLFAEPESQNPLADTLLAAAIATHGSVVLPVVPAADPVAQQTYAIEPLAAFRLSAALGHADVELDRDGVARRVFLYAGINAPQWPTIGLVLLHKILHRGEYSASHLITESPKSIGRWVRSQETLIPYIGPPGTFQQFSYAQVFYDTSLLKQLENKVILVGVTANGLGSRFVTPISSGDHQPMSGVEWHANVFEMLRHGRMIYPVSATVASLVSVAWVLAMLILAVLLSRVFSSPLLLVMLASSLAVAGVVLGWLQVWIPPAAALLGILAIYPLWNWHRINKYIHTLFAVNVYANTALESVNDGVITTDADNRIVTVNSSIERILGVHQSLLLGESLQQVLPFKAAGQTTTLQSGKNDFISDKPDEFAMQGYLETADNQKRTIRLTRQPIRDEQNKLMGFVVSINDMTDNIELTQKVTNLGSHDLLTGLPNRLLLLSQFDELASAAKARNGGVIILFVALDNFKKINNALGHRAGDALLRKVAQRMQEIPNNSDCVARWSGDEFVVLVSCQQVSTDTAVQLAQRLLEVIRRPFVVDDQDVFMTASIGISFCPRNGDEGETLLEHAAAAMYHSKHSGGDNFSFYSPELSVVWTRDRLVFEKELRIALADDQLQVFYQPIMNARQQCVLHIEALVRWLHPVRGFLTPGDFVPFAEQIGVIEQLGKQVLLTACLAAHNLSQSLGRPISISVNVNPRQLLFGGFAQVVSQALQQTGLPASSLTLEITEDAIVNNIPLAREVLGKIKKLGVVIALDDFGTGYSSLSLLRDLPIDTLKIDKSFIRALGQNSHDFMITQAIIGLGENLNLEIIAEGVETKRQMQILLDHHCDLQQGYYFSRPVSYTTLLKWMHSPTYGRL</sequence>
<dbReference type="SUPFAM" id="SSF55073">
    <property type="entry name" value="Nucleotide cyclase"/>
    <property type="match status" value="1"/>
</dbReference>
<dbReference type="InterPro" id="IPR029787">
    <property type="entry name" value="Nucleotide_cyclase"/>
</dbReference>
<dbReference type="Pfam" id="PF00990">
    <property type="entry name" value="GGDEF"/>
    <property type="match status" value="1"/>
</dbReference>
<dbReference type="InterPro" id="IPR000700">
    <property type="entry name" value="PAS-assoc_C"/>
</dbReference>
<dbReference type="Pfam" id="PF00563">
    <property type="entry name" value="EAL"/>
    <property type="match status" value="1"/>
</dbReference>
<dbReference type="InterPro" id="IPR052155">
    <property type="entry name" value="Biofilm_reg_signaling"/>
</dbReference>
<keyword evidence="1" id="KW-1133">Transmembrane helix</keyword>
<dbReference type="InterPro" id="IPR035965">
    <property type="entry name" value="PAS-like_dom_sf"/>
</dbReference>
<dbReference type="Pfam" id="PF05226">
    <property type="entry name" value="CHASE2"/>
    <property type="match status" value="1"/>
</dbReference>
<evidence type="ECO:0000313" key="6">
    <source>
        <dbReference type="EMBL" id="SCZ84626.1"/>
    </source>
</evidence>
<dbReference type="NCBIfam" id="TIGR00254">
    <property type="entry name" value="GGDEF"/>
    <property type="match status" value="1"/>
</dbReference>
<keyword evidence="1" id="KW-0472">Membrane</keyword>
<feature type="transmembrane region" description="Helical" evidence="1">
    <location>
        <begin position="285"/>
        <end position="312"/>
    </location>
</feature>
<dbReference type="SMART" id="SM01080">
    <property type="entry name" value="CHASE2"/>
    <property type="match status" value="1"/>
</dbReference>